<feature type="transmembrane region" description="Helical" evidence="5">
    <location>
        <begin position="12"/>
        <end position="29"/>
    </location>
</feature>
<keyword evidence="5" id="KW-1278">Translocase</keyword>
<dbReference type="NCBIfam" id="NF004441">
    <property type="entry name" value="PRK05777.1-4"/>
    <property type="match status" value="1"/>
</dbReference>
<evidence type="ECO:0000313" key="8">
    <source>
        <dbReference type="EMBL" id="GAA4396562.1"/>
    </source>
</evidence>
<sequence length="476" mass="48910">MTPSIEYAQLSPMLIVFGAGVVGILVEAFAPRRVRLTAHAVLSFAAVIAALVALVVVSHHTGAHTAVAGSVAVDGLAAAVEGVLLVSALPALALMVRRDAGLTHTETVPLTLFALGGMMAFTSAEDLLTLFVALEVFSLPLYLMCAVAVRRKDLSREAALKYFLLGAFSSAILLFGVALRFGATGSTALTAPSTDHLLGGGGLALIGVGLLFKVGAVPFHSWVPDVYQGAPTPVTAFMASATKTAAFGALLRVTLVAATDVRSDWRPVIAVVAVLTLAVGSIAAVTQSDVKRLLAYSAIAHTGFLLIAVFAGSSRGVGATCFYLAAYSLSTIGAFAVASVVRDHTGEVGDLARWAGLGRRRPLLAGAMSLFLLAFAGIPLTSGFVAKFGVFAAAAQQGGVWLVVIGVLASAVAAVFYIRVIVTMYFAQPPEFEPDAVGIGWWAGSAIAIGAVSVVALGIFPQPLIDLFTGLSMVGR</sequence>
<feature type="transmembrane region" description="Helical" evidence="5">
    <location>
        <begin position="293"/>
        <end position="311"/>
    </location>
</feature>
<keyword evidence="5" id="KW-0874">Quinone</keyword>
<dbReference type="HAMAP" id="MF_00445">
    <property type="entry name" value="NDH1_NuoN_1"/>
    <property type="match status" value="1"/>
</dbReference>
<dbReference type="PANTHER" id="PTHR22773">
    <property type="entry name" value="NADH DEHYDROGENASE"/>
    <property type="match status" value="1"/>
</dbReference>
<dbReference type="NCBIfam" id="TIGR01770">
    <property type="entry name" value="NDH_I_N"/>
    <property type="match status" value="1"/>
</dbReference>
<proteinExistence type="inferred from homology"/>
<reference evidence="9" key="1">
    <citation type="journal article" date="2019" name="Int. J. Syst. Evol. Microbiol.">
        <title>The Global Catalogue of Microorganisms (GCM) 10K type strain sequencing project: providing services to taxonomists for standard genome sequencing and annotation.</title>
        <authorList>
            <consortium name="The Broad Institute Genomics Platform"/>
            <consortium name="The Broad Institute Genome Sequencing Center for Infectious Disease"/>
            <person name="Wu L."/>
            <person name="Ma J."/>
        </authorList>
    </citation>
    <scope>NUCLEOTIDE SEQUENCE [LARGE SCALE GENOMIC DNA]</scope>
    <source>
        <strain evidence="9">JCM 17688</strain>
    </source>
</reference>
<comment type="caution">
    <text evidence="8">The sequence shown here is derived from an EMBL/GenBank/DDBJ whole genome shotgun (WGS) entry which is preliminary data.</text>
</comment>
<feature type="transmembrane region" description="Helical" evidence="5">
    <location>
        <begin position="36"/>
        <end position="56"/>
    </location>
</feature>
<protein>
    <recommendedName>
        <fullName evidence="5">NADH-quinone oxidoreductase subunit N</fullName>
        <ecNumber evidence="5">7.1.1.-</ecNumber>
    </recommendedName>
    <alternativeName>
        <fullName evidence="5">NADH dehydrogenase I subunit N</fullName>
    </alternativeName>
    <alternativeName>
        <fullName evidence="5">NDH-1 subunit N</fullName>
    </alternativeName>
</protein>
<dbReference type="InterPro" id="IPR001750">
    <property type="entry name" value="ND/Mrp_TM"/>
</dbReference>
<comment type="function">
    <text evidence="5">NDH-1 shuttles electrons from NADH, via FMN and iron-sulfur (Fe-S) centers, to quinones in the respiratory chain. The immediate electron acceptor for the enzyme in this species is believed to be a menaquinone. Couples the redox reaction to proton translocation (for every two electrons transferred, four hydrogen ions are translocated across the cytoplasmic membrane), and thus conserves the redox energy in a proton gradient.</text>
</comment>
<evidence type="ECO:0000313" key="9">
    <source>
        <dbReference type="Proteomes" id="UP001500635"/>
    </source>
</evidence>
<evidence type="ECO:0000256" key="5">
    <source>
        <dbReference type="HAMAP-Rule" id="MF_00445"/>
    </source>
</evidence>
<feature type="transmembrane region" description="Helical" evidence="5">
    <location>
        <begin position="162"/>
        <end position="183"/>
    </location>
</feature>
<evidence type="ECO:0000256" key="6">
    <source>
        <dbReference type="RuleBase" id="RU000320"/>
    </source>
</evidence>
<feature type="transmembrane region" description="Helical" evidence="5">
    <location>
        <begin position="203"/>
        <end position="223"/>
    </location>
</feature>
<comment type="similarity">
    <text evidence="5">Belongs to the complex I subunit 2 family.</text>
</comment>
<feature type="transmembrane region" description="Helical" evidence="5">
    <location>
        <begin position="235"/>
        <end position="255"/>
    </location>
</feature>
<name>A0ABP8JVX0_9ACTN</name>
<feature type="transmembrane region" description="Helical" evidence="5">
    <location>
        <begin position="400"/>
        <end position="427"/>
    </location>
</feature>
<organism evidence="8 9">
    <name type="scientific">Tsukamurella soli</name>
    <dbReference type="NCBI Taxonomy" id="644556"/>
    <lineage>
        <taxon>Bacteria</taxon>
        <taxon>Bacillati</taxon>
        <taxon>Actinomycetota</taxon>
        <taxon>Actinomycetes</taxon>
        <taxon>Mycobacteriales</taxon>
        <taxon>Tsukamurellaceae</taxon>
        <taxon>Tsukamurella</taxon>
    </lineage>
</organism>
<feature type="domain" description="NADH:quinone oxidoreductase/Mrp antiporter transmembrane" evidence="7">
    <location>
        <begin position="124"/>
        <end position="411"/>
    </location>
</feature>
<evidence type="ECO:0000256" key="4">
    <source>
        <dbReference type="ARBA" id="ARBA00023136"/>
    </source>
</evidence>
<feature type="transmembrane region" description="Helical" evidence="5">
    <location>
        <begin position="362"/>
        <end position="380"/>
    </location>
</feature>
<comment type="catalytic activity">
    <reaction evidence="5">
        <text>a quinone + NADH + 5 H(+)(in) = a quinol + NAD(+) + 4 H(+)(out)</text>
        <dbReference type="Rhea" id="RHEA:57888"/>
        <dbReference type="ChEBI" id="CHEBI:15378"/>
        <dbReference type="ChEBI" id="CHEBI:24646"/>
        <dbReference type="ChEBI" id="CHEBI:57540"/>
        <dbReference type="ChEBI" id="CHEBI:57945"/>
        <dbReference type="ChEBI" id="CHEBI:132124"/>
    </reaction>
</comment>
<dbReference type="Proteomes" id="UP001500635">
    <property type="component" value="Unassembled WGS sequence"/>
</dbReference>
<dbReference type="Pfam" id="PF00361">
    <property type="entry name" value="Proton_antipo_M"/>
    <property type="match status" value="1"/>
</dbReference>
<keyword evidence="3 5" id="KW-1133">Transmembrane helix</keyword>
<evidence type="ECO:0000256" key="3">
    <source>
        <dbReference type="ARBA" id="ARBA00022989"/>
    </source>
</evidence>
<comment type="subcellular location">
    <subcellularLocation>
        <location evidence="5">Cell membrane</location>
        <topology evidence="5">Multi-pass membrane protein</topology>
    </subcellularLocation>
    <subcellularLocation>
        <location evidence="1">Endomembrane system</location>
        <topology evidence="1">Multi-pass membrane protein</topology>
    </subcellularLocation>
    <subcellularLocation>
        <location evidence="6">Membrane</location>
        <topology evidence="6">Multi-pass membrane protein</topology>
    </subcellularLocation>
</comment>
<feature type="transmembrane region" description="Helical" evidence="5">
    <location>
        <begin position="130"/>
        <end position="150"/>
    </location>
</feature>
<comment type="subunit">
    <text evidence="5">NDH-1 is composed of 14 different subunits. Subunits NuoA, H, J, K, L, M, N constitute the membrane sector of the complex.</text>
</comment>
<keyword evidence="9" id="KW-1185">Reference proteome</keyword>
<keyword evidence="5" id="KW-0520">NAD</keyword>
<evidence type="ECO:0000259" key="7">
    <source>
        <dbReference type="Pfam" id="PF00361"/>
    </source>
</evidence>
<evidence type="ECO:0000256" key="1">
    <source>
        <dbReference type="ARBA" id="ARBA00004127"/>
    </source>
</evidence>
<dbReference type="EC" id="7.1.1.-" evidence="5"/>
<feature type="transmembrane region" description="Helical" evidence="5">
    <location>
        <begin position="76"/>
        <end position="96"/>
    </location>
</feature>
<gene>
    <name evidence="5 8" type="primary">nuoN</name>
    <name evidence="8" type="ORF">GCM10023147_31050</name>
</gene>
<keyword evidence="5" id="KW-0813">Transport</keyword>
<evidence type="ECO:0000256" key="2">
    <source>
        <dbReference type="ARBA" id="ARBA00022692"/>
    </source>
</evidence>
<feature type="transmembrane region" description="Helical" evidence="5">
    <location>
        <begin position="317"/>
        <end position="341"/>
    </location>
</feature>
<feature type="transmembrane region" description="Helical" evidence="5">
    <location>
        <begin position="267"/>
        <end position="286"/>
    </location>
</feature>
<keyword evidence="4 5" id="KW-0472">Membrane</keyword>
<feature type="transmembrane region" description="Helical" evidence="5">
    <location>
        <begin position="108"/>
        <end position="124"/>
    </location>
</feature>
<dbReference type="EMBL" id="BAABFR010000050">
    <property type="protein sequence ID" value="GAA4396562.1"/>
    <property type="molecule type" value="Genomic_DNA"/>
</dbReference>
<accession>A0ABP8JVX0</accession>
<feature type="transmembrane region" description="Helical" evidence="5">
    <location>
        <begin position="439"/>
        <end position="460"/>
    </location>
</feature>
<keyword evidence="5" id="KW-1003">Cell membrane</keyword>
<dbReference type="InterPro" id="IPR010096">
    <property type="entry name" value="NADH-Q_OxRdtase_suN/2"/>
</dbReference>
<keyword evidence="2 5" id="KW-0812">Transmembrane</keyword>